<gene>
    <name evidence="2" type="ORF">ENH_00040620</name>
</gene>
<evidence type="ECO:0000256" key="1">
    <source>
        <dbReference type="SAM" id="MobiDB-lite"/>
    </source>
</evidence>
<protein>
    <submittedName>
        <fullName evidence="2">Uncharacterized protein</fullName>
    </submittedName>
</protein>
<feature type="compositionally biased region" description="Low complexity" evidence="1">
    <location>
        <begin position="1"/>
        <end position="11"/>
    </location>
</feature>
<dbReference type="Proteomes" id="UP000030754">
    <property type="component" value="Unassembled WGS sequence"/>
</dbReference>
<dbReference type="EMBL" id="HG724678">
    <property type="protein sequence ID" value="CDJ67675.1"/>
    <property type="molecule type" value="Genomic_DNA"/>
</dbReference>
<feature type="compositionally biased region" description="Polar residues" evidence="1">
    <location>
        <begin position="70"/>
        <end position="80"/>
    </location>
</feature>
<dbReference type="VEuPathDB" id="ToxoDB:ENH_00040620"/>
<feature type="region of interest" description="Disordered" evidence="1">
    <location>
        <begin position="1"/>
        <end position="93"/>
    </location>
</feature>
<organism evidence="2 3">
    <name type="scientific">Eimeria necatrix</name>
    <dbReference type="NCBI Taxonomy" id="51315"/>
    <lineage>
        <taxon>Eukaryota</taxon>
        <taxon>Sar</taxon>
        <taxon>Alveolata</taxon>
        <taxon>Apicomplexa</taxon>
        <taxon>Conoidasida</taxon>
        <taxon>Coccidia</taxon>
        <taxon>Eucoccidiorida</taxon>
        <taxon>Eimeriorina</taxon>
        <taxon>Eimeriidae</taxon>
        <taxon>Eimeria</taxon>
    </lineage>
</organism>
<dbReference type="RefSeq" id="XP_013436142.1">
    <property type="nucleotide sequence ID" value="XM_013580688.1"/>
</dbReference>
<name>U6N164_9EIME</name>
<evidence type="ECO:0000313" key="3">
    <source>
        <dbReference type="Proteomes" id="UP000030754"/>
    </source>
</evidence>
<reference evidence="2" key="2">
    <citation type="submission" date="2013-10" db="EMBL/GenBank/DDBJ databases">
        <authorList>
            <person name="Aslett M."/>
        </authorList>
    </citation>
    <scope>NUCLEOTIDE SEQUENCE [LARGE SCALE GENOMIC DNA]</scope>
    <source>
        <strain evidence="2">Houghton</strain>
    </source>
</reference>
<reference evidence="2" key="1">
    <citation type="submission" date="2013-10" db="EMBL/GenBank/DDBJ databases">
        <title>Genomic analysis of the causative agents of coccidiosis in chickens.</title>
        <authorList>
            <person name="Reid A.J."/>
            <person name="Blake D."/>
            <person name="Billington K."/>
            <person name="Browne H."/>
            <person name="Dunn M."/>
            <person name="Hung S."/>
            <person name="Kawahara F."/>
            <person name="Miranda-Saavedra D."/>
            <person name="Mourier T."/>
            <person name="Nagra H."/>
            <person name="Otto T.D."/>
            <person name="Rawlings N."/>
            <person name="Sanchez A."/>
            <person name="Sanders M."/>
            <person name="Subramaniam C."/>
            <person name="Tay Y."/>
            <person name="Dear P."/>
            <person name="Doerig C."/>
            <person name="Gruber A."/>
            <person name="Parkinson J."/>
            <person name="Shirley M."/>
            <person name="Wan K.L."/>
            <person name="Berriman M."/>
            <person name="Tomley F."/>
            <person name="Pain A."/>
        </authorList>
    </citation>
    <scope>NUCLEOTIDE SEQUENCE [LARGE SCALE GENOMIC DNA]</scope>
    <source>
        <strain evidence="2">Houghton</strain>
    </source>
</reference>
<sequence>MPAEGGPPEEGAPGGLFGEREGPPGAPPSPPRELEAQEGTAGGAPARVLVGAPEDMEVGPPGAPGNGAPSSQQQQETSATGEAEGPEEGLGSL</sequence>
<dbReference type="GeneID" id="25474220"/>
<accession>U6N164</accession>
<keyword evidence="3" id="KW-1185">Reference proteome</keyword>
<evidence type="ECO:0000313" key="2">
    <source>
        <dbReference type="EMBL" id="CDJ67675.1"/>
    </source>
</evidence>
<proteinExistence type="predicted"/>
<dbReference type="AlphaFoldDB" id="U6N164"/>